<keyword evidence="2" id="KW-1185">Reference proteome</keyword>
<accession>A0A914W9Y3</accession>
<sequence>MSRYRLIFNGVERDVARLHVNSISTIFRLERTGIILVDTDNYVCEWDDILEVFEGVDTATQPPPAPLHSYGLGPSPLTGARPAVPTPGVRSSHRRSSPTPYQSPNSDPDSRILKVYKGERGPHGRPINRLQIVHIKISADECSVPMINEKLQESTGFEGLVICDVAGAVIVDDDYTKGIY</sequence>
<proteinExistence type="predicted"/>
<organism evidence="2 3">
    <name type="scientific">Plectus sambesii</name>
    <dbReference type="NCBI Taxonomy" id="2011161"/>
    <lineage>
        <taxon>Eukaryota</taxon>
        <taxon>Metazoa</taxon>
        <taxon>Ecdysozoa</taxon>
        <taxon>Nematoda</taxon>
        <taxon>Chromadorea</taxon>
        <taxon>Plectida</taxon>
        <taxon>Plectina</taxon>
        <taxon>Plectoidea</taxon>
        <taxon>Plectidae</taxon>
        <taxon>Plectus</taxon>
    </lineage>
</organism>
<dbReference type="WBParaSite" id="PSAMB.scaffold3569size17779.g21877.t1">
    <property type="protein sequence ID" value="PSAMB.scaffold3569size17779.g21877.t1"/>
    <property type="gene ID" value="PSAMB.scaffold3569size17779.g21877"/>
</dbReference>
<reference evidence="3" key="1">
    <citation type="submission" date="2022-11" db="UniProtKB">
        <authorList>
            <consortium name="WormBaseParasite"/>
        </authorList>
    </citation>
    <scope>IDENTIFICATION</scope>
</reference>
<dbReference type="AlphaFoldDB" id="A0A914W9Y3"/>
<evidence type="ECO:0000313" key="2">
    <source>
        <dbReference type="Proteomes" id="UP000887566"/>
    </source>
</evidence>
<name>A0A914W9Y3_9BILA</name>
<evidence type="ECO:0000313" key="3">
    <source>
        <dbReference type="WBParaSite" id="PSAMB.scaffold3569size17779.g21877.t1"/>
    </source>
</evidence>
<feature type="compositionally biased region" description="Polar residues" evidence="1">
    <location>
        <begin position="97"/>
        <end position="107"/>
    </location>
</feature>
<evidence type="ECO:0000256" key="1">
    <source>
        <dbReference type="SAM" id="MobiDB-lite"/>
    </source>
</evidence>
<dbReference type="Proteomes" id="UP000887566">
    <property type="component" value="Unplaced"/>
</dbReference>
<feature type="region of interest" description="Disordered" evidence="1">
    <location>
        <begin position="64"/>
        <end position="111"/>
    </location>
</feature>
<protein>
    <submittedName>
        <fullName evidence="3">Uncharacterized protein</fullName>
    </submittedName>
</protein>